<feature type="transmembrane region" description="Helical" evidence="2">
    <location>
        <begin position="31"/>
        <end position="52"/>
    </location>
</feature>
<dbReference type="PANTHER" id="PTHR43156:SF2">
    <property type="entry name" value="STAGE II SPORULATION PROTEIN E"/>
    <property type="match status" value="1"/>
</dbReference>
<evidence type="ECO:0000256" key="2">
    <source>
        <dbReference type="SAM" id="Phobius"/>
    </source>
</evidence>
<evidence type="ECO:0000259" key="3">
    <source>
        <dbReference type="SMART" id="SM00331"/>
    </source>
</evidence>
<sequence length="367" mass="39382">MTSEAQPAPFTRARLRALIEWDRTLSEGLSIRTRVVLVLALITVSGAAYLAWPETFPRVTFVPGMLLAGLFLPPGPLVISFGYLLAWMTVQLFISPGTRTSAFVGFGSVLAGMVVMYVLSASRASRGLVGFAGDRILFELTHRQRLLAQLPPLPAGWRAECVVAGADGEEFSGDFLLCTQSGRDHLEIVLVDVSGKGLRAGTRSLMLSSAFSGLLGQIDADRFLPAANSYLVRQDWREGFATAVHLDLDLTTGSFELGLAGHPPAIHFDSARGRWESVLSRSGPVLGAMDGMSFPQTSGRLNPGDALLLYTDGVIESRTNQLADGIDWMLGAIETYGVSFPGAAQRLVRGAQGGSGDDRGVVLIWRE</sequence>
<evidence type="ECO:0000313" key="5">
    <source>
        <dbReference type="Proteomes" id="UP000035720"/>
    </source>
</evidence>
<dbReference type="SMART" id="SM00331">
    <property type="entry name" value="PP2C_SIG"/>
    <property type="match status" value="1"/>
</dbReference>
<keyword evidence="1" id="KW-0378">Hydrolase</keyword>
<organism evidence="4 5">
    <name type="scientific">Nostocoides jenkinsii Ben 74</name>
    <dbReference type="NCBI Taxonomy" id="1193518"/>
    <lineage>
        <taxon>Bacteria</taxon>
        <taxon>Bacillati</taxon>
        <taxon>Actinomycetota</taxon>
        <taxon>Actinomycetes</taxon>
        <taxon>Micrococcales</taxon>
        <taxon>Intrasporangiaceae</taxon>
        <taxon>Nostocoides</taxon>
    </lineage>
</organism>
<feature type="transmembrane region" description="Helical" evidence="2">
    <location>
        <begin position="64"/>
        <end position="88"/>
    </location>
</feature>
<proteinExistence type="predicted"/>
<accession>A0A077MG75</accession>
<dbReference type="SUPFAM" id="SSF81606">
    <property type="entry name" value="PP2C-like"/>
    <property type="match status" value="1"/>
</dbReference>
<dbReference type="AlphaFoldDB" id="A0A077MG75"/>
<dbReference type="STRING" id="1193518.BN13_680014"/>
<dbReference type="PANTHER" id="PTHR43156">
    <property type="entry name" value="STAGE II SPORULATION PROTEIN E-RELATED"/>
    <property type="match status" value="1"/>
</dbReference>
<evidence type="ECO:0000313" key="4">
    <source>
        <dbReference type="EMBL" id="CCI54332.1"/>
    </source>
</evidence>
<keyword evidence="2" id="KW-0472">Membrane</keyword>
<dbReference type="GO" id="GO:0016791">
    <property type="term" value="F:phosphatase activity"/>
    <property type="evidence" value="ECO:0007669"/>
    <property type="project" value="TreeGrafter"/>
</dbReference>
<name>A0A077MG75_9MICO</name>
<dbReference type="InterPro" id="IPR001932">
    <property type="entry name" value="PPM-type_phosphatase-like_dom"/>
</dbReference>
<dbReference type="Gene3D" id="3.60.40.10">
    <property type="entry name" value="PPM-type phosphatase domain"/>
    <property type="match status" value="1"/>
</dbReference>
<dbReference type="Pfam" id="PF07228">
    <property type="entry name" value="SpoIIE"/>
    <property type="match status" value="1"/>
</dbReference>
<protein>
    <submittedName>
        <fullName evidence="4">Putative integral membrane protein</fullName>
    </submittedName>
</protein>
<dbReference type="RefSeq" id="WP_048546848.1">
    <property type="nucleotide sequence ID" value="NZ_HF571038.1"/>
</dbReference>
<keyword evidence="5" id="KW-1185">Reference proteome</keyword>
<keyword evidence="2" id="KW-1133">Transmembrane helix</keyword>
<dbReference type="EMBL" id="CAJC01000181">
    <property type="protein sequence ID" value="CCI54332.1"/>
    <property type="molecule type" value="Genomic_DNA"/>
</dbReference>
<feature type="domain" description="PPM-type phosphatase" evidence="3">
    <location>
        <begin position="158"/>
        <end position="366"/>
    </location>
</feature>
<reference evidence="4 5" key="1">
    <citation type="journal article" date="2013" name="ISME J.">
        <title>A metabolic model for members of the genus Tetrasphaera involved in enhanced biological phosphorus removal.</title>
        <authorList>
            <person name="Kristiansen R."/>
            <person name="Nguyen H.T.T."/>
            <person name="Saunders A.M."/>
            <person name="Nielsen J.L."/>
            <person name="Wimmer R."/>
            <person name="Le V.Q."/>
            <person name="McIlroy S.J."/>
            <person name="Petrovski S."/>
            <person name="Seviour R.J."/>
            <person name="Calteau A."/>
            <person name="Nielsen K.L."/>
            <person name="Nielsen P.H."/>
        </authorList>
    </citation>
    <scope>NUCLEOTIDE SEQUENCE [LARGE SCALE GENOMIC DNA]</scope>
    <source>
        <strain evidence="4 5">Ben 74</strain>
    </source>
</reference>
<dbReference type="InterPro" id="IPR052016">
    <property type="entry name" value="Bact_Sigma-Reg"/>
</dbReference>
<keyword evidence="2" id="KW-0812">Transmembrane</keyword>
<dbReference type="OrthoDB" id="4935951at2"/>
<feature type="transmembrane region" description="Helical" evidence="2">
    <location>
        <begin position="100"/>
        <end position="119"/>
    </location>
</feature>
<dbReference type="Proteomes" id="UP000035720">
    <property type="component" value="Unassembled WGS sequence"/>
</dbReference>
<gene>
    <name evidence="4" type="ORF">BN13_680014</name>
</gene>
<comment type="caution">
    <text evidence="4">The sequence shown here is derived from an EMBL/GenBank/DDBJ whole genome shotgun (WGS) entry which is preliminary data.</text>
</comment>
<dbReference type="InterPro" id="IPR036457">
    <property type="entry name" value="PPM-type-like_dom_sf"/>
</dbReference>
<evidence type="ECO:0000256" key="1">
    <source>
        <dbReference type="ARBA" id="ARBA00022801"/>
    </source>
</evidence>